<name>A0A7X0LX15_9BACI</name>
<protein>
    <recommendedName>
        <fullName evidence="3">histidine kinase</fullName>
        <ecNumber evidence="3">2.7.13.3</ecNumber>
    </recommendedName>
</protein>
<dbReference type="GO" id="GO:0000155">
    <property type="term" value="F:phosphorelay sensor kinase activity"/>
    <property type="evidence" value="ECO:0007669"/>
    <property type="project" value="InterPro"/>
</dbReference>
<evidence type="ECO:0000256" key="9">
    <source>
        <dbReference type="ARBA" id="ARBA00022777"/>
    </source>
</evidence>
<dbReference type="SMART" id="SM00304">
    <property type="entry name" value="HAMP"/>
    <property type="match status" value="1"/>
</dbReference>
<dbReference type="SMART" id="SM00388">
    <property type="entry name" value="HisKA"/>
    <property type="match status" value="1"/>
</dbReference>
<evidence type="ECO:0000313" key="17">
    <source>
        <dbReference type="EMBL" id="MBB6447701.1"/>
    </source>
</evidence>
<dbReference type="Gene3D" id="6.10.340.10">
    <property type="match status" value="1"/>
</dbReference>
<dbReference type="Gene3D" id="3.30.565.10">
    <property type="entry name" value="Histidine kinase-like ATPase, C-terminal domain"/>
    <property type="match status" value="1"/>
</dbReference>
<dbReference type="InterPro" id="IPR005467">
    <property type="entry name" value="His_kinase_dom"/>
</dbReference>
<evidence type="ECO:0000259" key="15">
    <source>
        <dbReference type="PROSITE" id="PS50109"/>
    </source>
</evidence>
<comment type="subcellular location">
    <subcellularLocation>
        <location evidence="2">Cell membrane</location>
        <topology evidence="2">Multi-pass membrane protein</topology>
    </subcellularLocation>
</comment>
<dbReference type="PANTHER" id="PTHR45453:SF1">
    <property type="entry name" value="PHOSPHATE REGULON SENSOR PROTEIN PHOR"/>
    <property type="match status" value="1"/>
</dbReference>
<dbReference type="CDD" id="cd00082">
    <property type="entry name" value="HisKA"/>
    <property type="match status" value="1"/>
</dbReference>
<dbReference type="FunFam" id="3.30.565.10:FF:000006">
    <property type="entry name" value="Sensor histidine kinase WalK"/>
    <property type="match status" value="1"/>
</dbReference>
<evidence type="ECO:0000256" key="3">
    <source>
        <dbReference type="ARBA" id="ARBA00012438"/>
    </source>
</evidence>
<dbReference type="PRINTS" id="PR00344">
    <property type="entry name" value="BCTRLSENSOR"/>
</dbReference>
<proteinExistence type="predicted"/>
<evidence type="ECO:0000256" key="12">
    <source>
        <dbReference type="ARBA" id="ARBA00023012"/>
    </source>
</evidence>
<accession>A0A7X0LX15</accession>
<evidence type="ECO:0000256" key="5">
    <source>
        <dbReference type="ARBA" id="ARBA00022553"/>
    </source>
</evidence>
<sequence length="459" mass="52111">MKKLSVKLGILFYLIIFGLMTFMFFFLHEGIVESRVEEELSALQARGNSHRAILEKYFNRETIDHVVLMESESTTDVVITDRSGEILGSSVQGSPFQEYLQPVHSDIPWGGKVIENEWKKGPYIATISPIRVNDQPVGYVYMFQDTASVHSLIKGLNEHFIMAGWISVFLTFIIIIFLSKGITKPLIKMKEATSQISKGDFSVILPKTSNDELGDLAKSIKSLANDLGYLKQERNEFLASISHELRTPLTYIKGYADIVLKRNLAAEDREKYLTIIVDESNRLSRLIKELFELAKIDQNSFVIQKERIDLVHFMNKMEEKLSPAFQEKKIKLAVECHPDLCLYADPLRLEQILFNLLDNAMKYSREGAKVTLKGWKARNSIHLSVKDSGKGIPEKDIPYIFNRFYRVDKSRTRSLGGTGLGLAIVKELVHAHGADITVTSEENAGTEFEIIFHEGAQMQ</sequence>
<evidence type="ECO:0000256" key="11">
    <source>
        <dbReference type="ARBA" id="ARBA00022989"/>
    </source>
</evidence>
<dbReference type="Pfam" id="PF00672">
    <property type="entry name" value="HAMP"/>
    <property type="match status" value="1"/>
</dbReference>
<dbReference type="CDD" id="cd06225">
    <property type="entry name" value="HAMP"/>
    <property type="match status" value="1"/>
</dbReference>
<dbReference type="InterPro" id="IPR050351">
    <property type="entry name" value="BphY/WalK/GraS-like"/>
</dbReference>
<keyword evidence="13 14" id="KW-0472">Membrane</keyword>
<evidence type="ECO:0000313" key="18">
    <source>
        <dbReference type="Proteomes" id="UP000531594"/>
    </source>
</evidence>
<dbReference type="InterPro" id="IPR036890">
    <property type="entry name" value="HATPase_C_sf"/>
</dbReference>
<keyword evidence="8" id="KW-0547">Nucleotide-binding</keyword>
<dbReference type="Gene3D" id="1.10.287.130">
    <property type="match status" value="1"/>
</dbReference>
<dbReference type="CDD" id="cd00075">
    <property type="entry name" value="HATPase"/>
    <property type="match status" value="1"/>
</dbReference>
<feature type="transmembrane region" description="Helical" evidence="14">
    <location>
        <begin position="160"/>
        <end position="179"/>
    </location>
</feature>
<reference evidence="17 18" key="1">
    <citation type="submission" date="2020-08" db="EMBL/GenBank/DDBJ databases">
        <title>Genomic Encyclopedia of Type Strains, Phase IV (KMG-IV): sequencing the most valuable type-strain genomes for metagenomic binning, comparative biology and taxonomic classification.</title>
        <authorList>
            <person name="Goeker M."/>
        </authorList>
    </citation>
    <scope>NUCLEOTIDE SEQUENCE [LARGE SCALE GENOMIC DNA]</scope>
    <source>
        <strain evidence="17 18">DSM 5391</strain>
    </source>
</reference>
<dbReference type="InterPro" id="IPR003660">
    <property type="entry name" value="HAMP_dom"/>
</dbReference>
<evidence type="ECO:0000256" key="1">
    <source>
        <dbReference type="ARBA" id="ARBA00000085"/>
    </source>
</evidence>
<dbReference type="FunFam" id="1.10.287.130:FF:000001">
    <property type="entry name" value="Two-component sensor histidine kinase"/>
    <property type="match status" value="1"/>
</dbReference>
<evidence type="ECO:0000256" key="13">
    <source>
        <dbReference type="ARBA" id="ARBA00023136"/>
    </source>
</evidence>
<evidence type="ECO:0000256" key="2">
    <source>
        <dbReference type="ARBA" id="ARBA00004651"/>
    </source>
</evidence>
<dbReference type="PROSITE" id="PS50109">
    <property type="entry name" value="HIS_KIN"/>
    <property type="match status" value="1"/>
</dbReference>
<evidence type="ECO:0000256" key="10">
    <source>
        <dbReference type="ARBA" id="ARBA00022840"/>
    </source>
</evidence>
<dbReference type="SUPFAM" id="SSF47384">
    <property type="entry name" value="Homodimeric domain of signal transducing histidine kinase"/>
    <property type="match status" value="1"/>
</dbReference>
<dbReference type="PROSITE" id="PS50885">
    <property type="entry name" value="HAMP"/>
    <property type="match status" value="1"/>
</dbReference>
<keyword evidence="18" id="KW-1185">Reference proteome</keyword>
<keyword evidence="10" id="KW-0067">ATP-binding</keyword>
<dbReference type="EC" id="2.7.13.3" evidence="3"/>
<dbReference type="GO" id="GO:0005886">
    <property type="term" value="C:plasma membrane"/>
    <property type="evidence" value="ECO:0007669"/>
    <property type="project" value="UniProtKB-SubCell"/>
</dbReference>
<dbReference type="SUPFAM" id="SSF55874">
    <property type="entry name" value="ATPase domain of HSP90 chaperone/DNA topoisomerase II/histidine kinase"/>
    <property type="match status" value="1"/>
</dbReference>
<keyword evidence="9 17" id="KW-0418">Kinase</keyword>
<keyword evidence="6" id="KW-0808">Transferase</keyword>
<keyword evidence="12" id="KW-0902">Two-component regulatory system</keyword>
<keyword evidence="5" id="KW-0597">Phosphoprotein</keyword>
<evidence type="ECO:0000256" key="6">
    <source>
        <dbReference type="ARBA" id="ARBA00022679"/>
    </source>
</evidence>
<keyword evidence="11 14" id="KW-1133">Transmembrane helix</keyword>
<dbReference type="Proteomes" id="UP000531594">
    <property type="component" value="Unassembled WGS sequence"/>
</dbReference>
<feature type="transmembrane region" description="Helical" evidence="14">
    <location>
        <begin position="6"/>
        <end position="27"/>
    </location>
</feature>
<dbReference type="SUPFAM" id="SSF158472">
    <property type="entry name" value="HAMP domain-like"/>
    <property type="match status" value="1"/>
</dbReference>
<dbReference type="Pfam" id="PF02518">
    <property type="entry name" value="HATPase_c"/>
    <property type="match status" value="1"/>
</dbReference>
<comment type="catalytic activity">
    <reaction evidence="1">
        <text>ATP + protein L-histidine = ADP + protein N-phospho-L-histidine.</text>
        <dbReference type="EC" id="2.7.13.3"/>
    </reaction>
</comment>
<dbReference type="EMBL" id="JACHGK010000026">
    <property type="protein sequence ID" value="MBB6447701.1"/>
    <property type="molecule type" value="Genomic_DNA"/>
</dbReference>
<evidence type="ECO:0000256" key="14">
    <source>
        <dbReference type="SAM" id="Phobius"/>
    </source>
</evidence>
<dbReference type="RefSeq" id="WP_184529904.1">
    <property type="nucleotide sequence ID" value="NZ_JACHGK010000026.1"/>
</dbReference>
<dbReference type="SMART" id="SM00387">
    <property type="entry name" value="HATPase_c"/>
    <property type="match status" value="1"/>
</dbReference>
<evidence type="ECO:0000256" key="7">
    <source>
        <dbReference type="ARBA" id="ARBA00022692"/>
    </source>
</evidence>
<dbReference type="PANTHER" id="PTHR45453">
    <property type="entry name" value="PHOSPHATE REGULON SENSOR PROTEIN PHOR"/>
    <property type="match status" value="1"/>
</dbReference>
<evidence type="ECO:0000256" key="4">
    <source>
        <dbReference type="ARBA" id="ARBA00022475"/>
    </source>
</evidence>
<keyword evidence="7 14" id="KW-0812">Transmembrane</keyword>
<dbReference type="AlphaFoldDB" id="A0A7X0LX15"/>
<dbReference type="InterPro" id="IPR036097">
    <property type="entry name" value="HisK_dim/P_sf"/>
</dbReference>
<evidence type="ECO:0000256" key="8">
    <source>
        <dbReference type="ARBA" id="ARBA00022741"/>
    </source>
</evidence>
<gene>
    <name evidence="17" type="ORF">HNR53_004392</name>
</gene>
<organism evidence="17 18">
    <name type="scientific">Bacillus benzoevorans</name>
    <dbReference type="NCBI Taxonomy" id="1456"/>
    <lineage>
        <taxon>Bacteria</taxon>
        <taxon>Bacillati</taxon>
        <taxon>Bacillota</taxon>
        <taxon>Bacilli</taxon>
        <taxon>Bacillales</taxon>
        <taxon>Bacillaceae</taxon>
        <taxon>Bacillus</taxon>
    </lineage>
</organism>
<feature type="domain" description="HAMP" evidence="16">
    <location>
        <begin position="180"/>
        <end position="232"/>
    </location>
</feature>
<feature type="domain" description="Histidine kinase" evidence="15">
    <location>
        <begin position="240"/>
        <end position="456"/>
    </location>
</feature>
<evidence type="ECO:0000259" key="16">
    <source>
        <dbReference type="PROSITE" id="PS50885"/>
    </source>
</evidence>
<dbReference type="InterPro" id="IPR003661">
    <property type="entry name" value="HisK_dim/P_dom"/>
</dbReference>
<dbReference type="GO" id="GO:0016036">
    <property type="term" value="P:cellular response to phosphate starvation"/>
    <property type="evidence" value="ECO:0007669"/>
    <property type="project" value="TreeGrafter"/>
</dbReference>
<dbReference type="Pfam" id="PF00512">
    <property type="entry name" value="HisKA"/>
    <property type="match status" value="1"/>
</dbReference>
<dbReference type="GO" id="GO:0004721">
    <property type="term" value="F:phosphoprotein phosphatase activity"/>
    <property type="evidence" value="ECO:0007669"/>
    <property type="project" value="TreeGrafter"/>
</dbReference>
<dbReference type="InterPro" id="IPR004358">
    <property type="entry name" value="Sig_transdc_His_kin-like_C"/>
</dbReference>
<comment type="caution">
    <text evidence="17">The sequence shown here is derived from an EMBL/GenBank/DDBJ whole genome shotgun (WGS) entry which is preliminary data.</text>
</comment>
<dbReference type="InterPro" id="IPR003594">
    <property type="entry name" value="HATPase_dom"/>
</dbReference>
<dbReference type="GO" id="GO:0005524">
    <property type="term" value="F:ATP binding"/>
    <property type="evidence" value="ECO:0007669"/>
    <property type="project" value="UniProtKB-KW"/>
</dbReference>
<keyword evidence="4" id="KW-1003">Cell membrane</keyword>